<evidence type="ECO:0000256" key="2">
    <source>
        <dbReference type="ARBA" id="ARBA00022801"/>
    </source>
</evidence>
<dbReference type="GO" id="GO:0016052">
    <property type="term" value="P:carbohydrate catabolic process"/>
    <property type="evidence" value="ECO:0007669"/>
    <property type="project" value="TreeGrafter"/>
</dbReference>
<keyword evidence="2 6" id="KW-0378">Hydrolase</keyword>
<evidence type="ECO:0000256" key="1">
    <source>
        <dbReference type="ARBA" id="ARBA00010838"/>
    </source>
</evidence>
<dbReference type="GO" id="GO:0005829">
    <property type="term" value="C:cytosol"/>
    <property type="evidence" value="ECO:0007669"/>
    <property type="project" value="TreeGrafter"/>
</dbReference>
<dbReference type="PROSITE" id="PS00572">
    <property type="entry name" value="GLYCOSYL_HYDROL_F1_1"/>
    <property type="match status" value="1"/>
</dbReference>
<dbReference type="InterPro" id="IPR001360">
    <property type="entry name" value="Glyco_hydro_1"/>
</dbReference>
<keyword evidence="8" id="KW-1185">Reference proteome</keyword>
<dbReference type="Proteomes" id="UP001139502">
    <property type="component" value="Unassembled WGS sequence"/>
</dbReference>
<organism evidence="7 8">
    <name type="scientific">Rothia santali</name>
    <dbReference type="NCBI Taxonomy" id="2949643"/>
    <lineage>
        <taxon>Bacteria</taxon>
        <taxon>Bacillati</taxon>
        <taxon>Actinomycetota</taxon>
        <taxon>Actinomycetes</taxon>
        <taxon>Micrococcales</taxon>
        <taxon>Micrococcaceae</taxon>
        <taxon>Rothia</taxon>
    </lineage>
</organism>
<dbReference type="RefSeq" id="WP_254165938.1">
    <property type="nucleotide sequence ID" value="NZ_JANAFB010000011.1"/>
</dbReference>
<dbReference type="FunFam" id="3.20.20.80:FF:000004">
    <property type="entry name" value="Beta-glucosidase 6-phospho-beta-glucosidase"/>
    <property type="match status" value="1"/>
</dbReference>
<dbReference type="Gene3D" id="3.20.20.80">
    <property type="entry name" value="Glycosidases"/>
    <property type="match status" value="1"/>
</dbReference>
<dbReference type="PROSITE" id="PS00653">
    <property type="entry name" value="GLYCOSYL_HYDROL_F1_2"/>
    <property type="match status" value="1"/>
</dbReference>
<dbReference type="InterPro" id="IPR033132">
    <property type="entry name" value="GH_1_N_CS"/>
</dbReference>
<dbReference type="EMBL" id="JANAFB010000011">
    <property type="protein sequence ID" value="MCP3425638.1"/>
    <property type="molecule type" value="Genomic_DNA"/>
</dbReference>
<evidence type="ECO:0000313" key="8">
    <source>
        <dbReference type="Proteomes" id="UP001139502"/>
    </source>
</evidence>
<dbReference type="InterPro" id="IPR017853">
    <property type="entry name" value="GH"/>
</dbReference>
<dbReference type="InterPro" id="IPR018120">
    <property type="entry name" value="Glyco_hydro_1_AS"/>
</dbReference>
<protein>
    <submittedName>
        <fullName evidence="7">Glycoside hydrolase family 1 protein</fullName>
    </submittedName>
</protein>
<name>A0A9X2HJX1_9MICC</name>
<sequence length="483" mass="54751">MHHQRLKPFPQDFLWSASTSAYQVEGAWDEDGKGPSIIDTKTDLPEGTSDFTVASDHYHRYKEDVALMAEMGFTAYRFSIAWTRIVPDGDGEVNPAGVKFYHDLIDELLAHGIEPIVTMFHFDTPAALNEKGGWASRTTTDAFVRYANILFDEYGSKVKYWLTINEQNMMIMLGVKLGIIDALTDNPARELMQANHNMFLAQARTMIASHEKFPENKIGPAPNISYVYPASPKPEDVIAADNFNSIRNWLYLDLAVRGEYNSVAWAYLEEKGIAPEIAEGDLEVLRAAKPDFIAFNYYNTSTVADAPFGENPDGRGADADQQIAAGEEGVYKAVDNPHLVKTQFGWEIDPVGMRMTYRAIWDRYRLPLIVTENGLGAFDELTEDGRVHDDYRIEYLRRHLEQTQEAITDGVEILGYSPWTAIDLVSTHQGVAKRYGFVYVDRTEDDLRDLARYRKDSFYWYQELIRTNELPAEDWAPSMASAG</sequence>
<evidence type="ECO:0000256" key="5">
    <source>
        <dbReference type="RuleBase" id="RU003690"/>
    </source>
</evidence>
<dbReference type="PRINTS" id="PR00131">
    <property type="entry name" value="GLHYDRLASE1"/>
</dbReference>
<evidence type="ECO:0000256" key="4">
    <source>
        <dbReference type="PROSITE-ProRule" id="PRU10055"/>
    </source>
</evidence>
<feature type="active site" description="Nucleophile" evidence="4">
    <location>
        <position position="372"/>
    </location>
</feature>
<gene>
    <name evidence="7" type="ORF">NBM05_06320</name>
</gene>
<accession>A0A9X2HJX1</accession>
<dbReference type="PANTHER" id="PTHR10353">
    <property type="entry name" value="GLYCOSYL HYDROLASE"/>
    <property type="match status" value="1"/>
</dbReference>
<dbReference type="AlphaFoldDB" id="A0A9X2HJX1"/>
<evidence type="ECO:0000256" key="6">
    <source>
        <dbReference type="RuleBase" id="RU004468"/>
    </source>
</evidence>
<evidence type="ECO:0000256" key="3">
    <source>
        <dbReference type="ARBA" id="ARBA00023295"/>
    </source>
</evidence>
<reference evidence="7" key="1">
    <citation type="submission" date="2022-06" db="EMBL/GenBank/DDBJ databases">
        <title>Rothia sp. isolated from sandalwood seedling.</title>
        <authorList>
            <person name="Tuikhar N."/>
            <person name="Kirdat K."/>
            <person name="Thorat V."/>
            <person name="Swetha P."/>
            <person name="Padma S."/>
            <person name="Sundararaj R."/>
            <person name="Yadav A."/>
        </authorList>
    </citation>
    <scope>NUCLEOTIDE SEQUENCE</scope>
    <source>
        <strain evidence="7">AR01</strain>
    </source>
</reference>
<proteinExistence type="inferred from homology"/>
<dbReference type="GO" id="GO:0008422">
    <property type="term" value="F:beta-glucosidase activity"/>
    <property type="evidence" value="ECO:0007669"/>
    <property type="project" value="TreeGrafter"/>
</dbReference>
<dbReference type="Pfam" id="PF00232">
    <property type="entry name" value="Glyco_hydro_1"/>
    <property type="match status" value="1"/>
</dbReference>
<evidence type="ECO:0000313" key="7">
    <source>
        <dbReference type="EMBL" id="MCP3425638.1"/>
    </source>
</evidence>
<comment type="similarity">
    <text evidence="1 5">Belongs to the glycosyl hydrolase 1 family.</text>
</comment>
<comment type="caution">
    <text evidence="7">The sequence shown here is derived from an EMBL/GenBank/DDBJ whole genome shotgun (WGS) entry which is preliminary data.</text>
</comment>
<dbReference type="PANTHER" id="PTHR10353:SF136">
    <property type="entry name" value="ARYL-PHOSPHO-BETA-D-GLUCOSIDASE BGLC"/>
    <property type="match status" value="1"/>
</dbReference>
<keyword evidence="3 6" id="KW-0326">Glycosidase</keyword>
<dbReference type="SUPFAM" id="SSF51445">
    <property type="entry name" value="(Trans)glycosidases"/>
    <property type="match status" value="1"/>
</dbReference>